<proteinExistence type="predicted"/>
<dbReference type="InterPro" id="IPR000994">
    <property type="entry name" value="Pept_M24"/>
</dbReference>
<dbReference type="Pfam" id="PF00557">
    <property type="entry name" value="Peptidase_M24"/>
    <property type="match status" value="1"/>
</dbReference>
<dbReference type="GO" id="GO:0004177">
    <property type="term" value="F:aminopeptidase activity"/>
    <property type="evidence" value="ECO:0007669"/>
    <property type="project" value="UniProtKB-KW"/>
</dbReference>
<comment type="caution">
    <text evidence="2">The sequence shown here is derived from an EMBL/GenBank/DDBJ whole genome shotgun (WGS) entry which is preliminary data.</text>
</comment>
<dbReference type="SUPFAM" id="SSF55920">
    <property type="entry name" value="Creatinase/aminopeptidase"/>
    <property type="match status" value="1"/>
</dbReference>
<gene>
    <name evidence="2" type="ORF">GCM10007854_03700</name>
</gene>
<evidence type="ECO:0000313" key="3">
    <source>
        <dbReference type="Proteomes" id="UP001161390"/>
    </source>
</evidence>
<dbReference type="EMBL" id="BSNJ01000001">
    <property type="protein sequence ID" value="GLQ19415.1"/>
    <property type="molecule type" value="Genomic_DNA"/>
</dbReference>
<reference evidence="2" key="1">
    <citation type="journal article" date="2014" name="Int. J. Syst. Evol. Microbiol.">
        <title>Complete genome of a new Firmicutes species belonging to the dominant human colonic microbiota ('Ruminococcus bicirculans') reveals two chromosomes and a selective capacity to utilize plant glucans.</title>
        <authorList>
            <consortium name="NISC Comparative Sequencing Program"/>
            <person name="Wegmann U."/>
            <person name="Louis P."/>
            <person name="Goesmann A."/>
            <person name="Henrissat B."/>
            <person name="Duncan S.H."/>
            <person name="Flint H.J."/>
        </authorList>
    </citation>
    <scope>NUCLEOTIDE SEQUENCE</scope>
    <source>
        <strain evidence="2">NBRC 108216</strain>
    </source>
</reference>
<evidence type="ECO:0000259" key="1">
    <source>
        <dbReference type="Pfam" id="PF00557"/>
    </source>
</evidence>
<reference evidence="2" key="2">
    <citation type="submission" date="2023-01" db="EMBL/GenBank/DDBJ databases">
        <title>Draft genome sequence of Algimonas porphyrae strain NBRC 108216.</title>
        <authorList>
            <person name="Sun Q."/>
            <person name="Mori K."/>
        </authorList>
    </citation>
    <scope>NUCLEOTIDE SEQUENCE</scope>
    <source>
        <strain evidence="2">NBRC 108216</strain>
    </source>
</reference>
<keyword evidence="2" id="KW-0031">Aminopeptidase</keyword>
<dbReference type="InterPro" id="IPR036005">
    <property type="entry name" value="Creatinase/aminopeptidase-like"/>
</dbReference>
<keyword evidence="3" id="KW-1185">Reference proteome</keyword>
<keyword evidence="2" id="KW-0645">Protease</keyword>
<protein>
    <submittedName>
        <fullName evidence="2">Xaa-Pro aminopeptidase</fullName>
    </submittedName>
</protein>
<keyword evidence="2" id="KW-0378">Hydrolase</keyword>
<name>A0ABQ5UYH3_9PROT</name>
<organism evidence="2 3">
    <name type="scientific">Algimonas porphyrae</name>
    <dbReference type="NCBI Taxonomy" id="1128113"/>
    <lineage>
        <taxon>Bacteria</taxon>
        <taxon>Pseudomonadati</taxon>
        <taxon>Pseudomonadota</taxon>
        <taxon>Alphaproteobacteria</taxon>
        <taxon>Maricaulales</taxon>
        <taxon>Robiginitomaculaceae</taxon>
        <taxon>Algimonas</taxon>
    </lineage>
</organism>
<accession>A0ABQ5UYH3</accession>
<dbReference type="Proteomes" id="UP001161390">
    <property type="component" value="Unassembled WGS sequence"/>
</dbReference>
<sequence length="393" mass="43911">MLPALMDETNIDMWLVLNREYAEDPVYFTLVPQPAFAARRTTMLVFHKHEDGFDMMTVNRYPLGDPYEAAWEGGDLDAQWAALGALIAEKDPQRIGINVSKDWPVADGLTHGLHERLESVLSDDLKARLVSAEDLVVRWVETRRKDEIDVYGHAVALARSVISEAFSAQVITPGVTTTDDVAWYLHQRFEDLNLAPWFHPYVNIQRPGLSCEEDQPFCGEDGIIRRGDVIHTDVGICYLKLCTDTQEMGYVLKIGAAEEPDGLKAAMAVGNRWQDHLTGSFQLGRTGNDVLAATRAKCKAEQMICSTYTHPLGFFGHAPGPTIGMWDNQGPTPVRGDWPVNANTCYAIEGNVKVPVPEWGGQLVQIKLEQDACFDGERVDYLAGRQSRWHIIE</sequence>
<feature type="domain" description="Peptidase M24" evidence="1">
    <location>
        <begin position="154"/>
        <end position="361"/>
    </location>
</feature>
<evidence type="ECO:0000313" key="2">
    <source>
        <dbReference type="EMBL" id="GLQ19415.1"/>
    </source>
</evidence>
<dbReference type="Gene3D" id="3.90.230.10">
    <property type="entry name" value="Creatinase/methionine aminopeptidase superfamily"/>
    <property type="match status" value="1"/>
</dbReference>